<dbReference type="PANTHER" id="PTHR13778">
    <property type="entry name" value="GLYCOSYLTRANSFERASE 8 DOMAIN-CONTAINING PROTEIN"/>
    <property type="match status" value="1"/>
</dbReference>
<dbReference type="GO" id="GO:0046872">
    <property type="term" value="F:metal ion binding"/>
    <property type="evidence" value="ECO:0007669"/>
    <property type="project" value="UniProtKB-KW"/>
</dbReference>
<evidence type="ECO:0000313" key="5">
    <source>
        <dbReference type="Proteomes" id="UP000045051"/>
    </source>
</evidence>
<name>A0A0B7HUP1_9FLAO</name>
<proteinExistence type="predicted"/>
<gene>
    <name evidence="4" type="ORF">CCAND38_180013</name>
</gene>
<keyword evidence="5" id="KW-1185">Reference proteome</keyword>
<dbReference type="InterPro" id="IPR029044">
    <property type="entry name" value="Nucleotide-diphossugar_trans"/>
</dbReference>
<dbReference type="Pfam" id="PF01501">
    <property type="entry name" value="Glyco_transf_8"/>
    <property type="match status" value="1"/>
</dbReference>
<evidence type="ECO:0000256" key="3">
    <source>
        <dbReference type="ARBA" id="ARBA00022723"/>
    </source>
</evidence>
<accession>A0A0B7HUP1</accession>
<dbReference type="EMBL" id="CDOI01000090">
    <property type="protein sequence ID" value="CEN44378.1"/>
    <property type="molecule type" value="Genomic_DNA"/>
</dbReference>
<sequence length="281" mass="32741">MAVALTSLLDNNKDILLGIFLLLTDNLSKDNEKKILDTVIYENNVQFETIIIDKRLFATLNTGVKHLSIAAFSRILIPNLIERDRVLYLDNDLVVLDSLKELFEIDFNDKYLLAIQEIGSSDFLNEEKKKLGVDIGAKYFNSGVMMINCSKWREDGLCKKIIDWSIVNTEKISFADQDGLNAVINGRWKPLPIRYNVQTALVLREKMTIEEEEAINKPCIVHYTGAYPNKPWFLANTNPFKKEYWKYLKKTPFANYKPSDYKGFVFHRLWRPFKEKILRLF</sequence>
<dbReference type="Gene3D" id="3.90.550.10">
    <property type="entry name" value="Spore Coat Polysaccharide Biosynthesis Protein SpsA, Chain A"/>
    <property type="match status" value="1"/>
</dbReference>
<dbReference type="PANTHER" id="PTHR13778:SF47">
    <property type="entry name" value="LIPOPOLYSACCHARIDE 1,3-GALACTOSYLTRANSFERASE"/>
    <property type="match status" value="1"/>
</dbReference>
<dbReference type="RefSeq" id="WP_052458090.1">
    <property type="nucleotide sequence ID" value="NZ_CDOH01000109.1"/>
</dbReference>
<reference evidence="4 5" key="1">
    <citation type="submission" date="2015-01" db="EMBL/GenBank/DDBJ databases">
        <authorList>
            <person name="MANFREDI Pablo"/>
        </authorList>
    </citation>
    <scope>NUCLEOTIDE SEQUENCE [LARGE SCALE GENOMIC DNA]</scope>
    <source>
        <strain evidence="4 5">CcD38</strain>
    </source>
</reference>
<keyword evidence="3" id="KW-0479">Metal-binding</keyword>
<evidence type="ECO:0000256" key="1">
    <source>
        <dbReference type="ARBA" id="ARBA00022676"/>
    </source>
</evidence>
<evidence type="ECO:0000313" key="4">
    <source>
        <dbReference type="EMBL" id="CEN44378.1"/>
    </source>
</evidence>
<organism evidence="4 5">
    <name type="scientific">Capnocytophaga canis</name>
    <dbReference type="NCBI Taxonomy" id="1848903"/>
    <lineage>
        <taxon>Bacteria</taxon>
        <taxon>Pseudomonadati</taxon>
        <taxon>Bacteroidota</taxon>
        <taxon>Flavobacteriia</taxon>
        <taxon>Flavobacteriales</taxon>
        <taxon>Flavobacteriaceae</taxon>
        <taxon>Capnocytophaga</taxon>
    </lineage>
</organism>
<dbReference type="SUPFAM" id="SSF53448">
    <property type="entry name" value="Nucleotide-diphospho-sugar transferases"/>
    <property type="match status" value="1"/>
</dbReference>
<dbReference type="Proteomes" id="UP000045051">
    <property type="component" value="Unassembled WGS sequence"/>
</dbReference>
<keyword evidence="2 4" id="KW-0808">Transferase</keyword>
<dbReference type="InterPro" id="IPR050748">
    <property type="entry name" value="Glycosyltrans_8_dom-fam"/>
</dbReference>
<evidence type="ECO:0000256" key="2">
    <source>
        <dbReference type="ARBA" id="ARBA00022679"/>
    </source>
</evidence>
<dbReference type="GO" id="GO:0016757">
    <property type="term" value="F:glycosyltransferase activity"/>
    <property type="evidence" value="ECO:0007669"/>
    <property type="project" value="UniProtKB-KW"/>
</dbReference>
<dbReference type="CDD" id="cd04194">
    <property type="entry name" value="GT8_A4GalT_like"/>
    <property type="match status" value="1"/>
</dbReference>
<dbReference type="AlphaFoldDB" id="A0A0B7HUP1"/>
<keyword evidence="1" id="KW-0328">Glycosyltransferase</keyword>
<dbReference type="InterPro" id="IPR002495">
    <property type="entry name" value="Glyco_trans_8"/>
</dbReference>
<protein>
    <submittedName>
        <fullName evidence="4">Glycosyltransferase family 8</fullName>
    </submittedName>
</protein>